<feature type="domain" description="HTH asnC-type" evidence="5">
    <location>
        <begin position="25"/>
        <end position="85"/>
    </location>
</feature>
<dbReference type="GO" id="GO:0043200">
    <property type="term" value="P:response to amino acid"/>
    <property type="evidence" value="ECO:0007669"/>
    <property type="project" value="TreeGrafter"/>
</dbReference>
<dbReference type="InterPro" id="IPR036390">
    <property type="entry name" value="WH_DNA-bd_sf"/>
</dbReference>
<feature type="region of interest" description="Disordered" evidence="4">
    <location>
        <begin position="1"/>
        <end position="20"/>
    </location>
</feature>
<dbReference type="PANTHER" id="PTHR30154">
    <property type="entry name" value="LEUCINE-RESPONSIVE REGULATORY PROTEIN"/>
    <property type="match status" value="1"/>
</dbReference>
<dbReference type="InterPro" id="IPR000485">
    <property type="entry name" value="AsnC-type_HTH_dom"/>
</dbReference>
<dbReference type="PROSITE" id="PS00519">
    <property type="entry name" value="HTH_ASNC_1"/>
    <property type="match status" value="1"/>
</dbReference>
<evidence type="ECO:0000259" key="5">
    <source>
        <dbReference type="PROSITE" id="PS50956"/>
    </source>
</evidence>
<dbReference type="Gene3D" id="3.30.70.920">
    <property type="match status" value="2"/>
</dbReference>
<dbReference type="InterPro" id="IPR036388">
    <property type="entry name" value="WH-like_DNA-bd_sf"/>
</dbReference>
<gene>
    <name evidence="6" type="ORF">CQY22_017785</name>
</gene>
<evidence type="ECO:0000313" key="6">
    <source>
        <dbReference type="EMBL" id="PIB73223.1"/>
    </source>
</evidence>
<dbReference type="OrthoDB" id="9809462at2"/>
<dbReference type="PRINTS" id="PR00033">
    <property type="entry name" value="HTHASNC"/>
</dbReference>
<keyword evidence="1" id="KW-0805">Transcription regulation</keyword>
<evidence type="ECO:0000256" key="4">
    <source>
        <dbReference type="SAM" id="MobiDB-lite"/>
    </source>
</evidence>
<comment type="caution">
    <text evidence="6">The sequence shown here is derived from an EMBL/GenBank/DDBJ whole genome shotgun (WGS) entry which is preliminary data.</text>
</comment>
<dbReference type="AlphaFoldDB" id="A0A2G5P5B7"/>
<dbReference type="GO" id="GO:0005829">
    <property type="term" value="C:cytosol"/>
    <property type="evidence" value="ECO:0007669"/>
    <property type="project" value="TreeGrafter"/>
</dbReference>
<name>A0A2G5P5B7_9MYCO</name>
<dbReference type="Pfam" id="PF13404">
    <property type="entry name" value="HTH_AsnC-type"/>
    <property type="match status" value="2"/>
</dbReference>
<evidence type="ECO:0000256" key="2">
    <source>
        <dbReference type="ARBA" id="ARBA00023125"/>
    </source>
</evidence>
<evidence type="ECO:0000313" key="7">
    <source>
        <dbReference type="Proteomes" id="UP000230551"/>
    </source>
</evidence>
<accession>A0A2G5P5B7</accession>
<feature type="domain" description="HTH asnC-type" evidence="5">
    <location>
        <begin position="187"/>
        <end position="247"/>
    </location>
</feature>
<keyword evidence="7" id="KW-1185">Reference proteome</keyword>
<dbReference type="Pfam" id="PF01037">
    <property type="entry name" value="AsnC_trans_reg"/>
    <property type="match status" value="2"/>
</dbReference>
<dbReference type="PANTHER" id="PTHR30154:SF34">
    <property type="entry name" value="TRANSCRIPTIONAL REGULATOR AZLB"/>
    <property type="match status" value="1"/>
</dbReference>
<sequence>MLRPPPPQRNRNEISESRWKPTPAIDDTDRALARELLSNAKISNRALASKVGISDSAVSQRLRKLTTLGALVFTAVIDWERAGFEWWVIALVKTRRRPAAEVAIDIGALPQCISTATVIGSHDLLGYFLVRDRAELRAVVDRLRSIDGVTEVDVELATDTRVTPLGRQLFRAVDPAPILLPAPCVDLDTLDLAILQELINDGRRSNRSIGRALQVSEATVRTRLARMTDSGLVQVLAMIDPAAFELSMLQATIMVRADRARIEAIAEEFLKLPAVAFVGICLGNWDLQVSVLVADQAELTAFIDSAAHSIDGVRETDTLLFQDIMRFNPCLKRVAGWNSVA</sequence>
<dbReference type="SUPFAM" id="SSF46785">
    <property type="entry name" value="Winged helix' DNA-binding domain"/>
    <property type="match status" value="2"/>
</dbReference>
<dbReference type="Proteomes" id="UP000230551">
    <property type="component" value="Unassembled WGS sequence"/>
</dbReference>
<reference evidence="6 7" key="1">
    <citation type="journal article" date="2017" name="Infect. Genet. Evol.">
        <title>The new phylogeny of the genus Mycobacterium: The old and the news.</title>
        <authorList>
            <person name="Tortoli E."/>
            <person name="Fedrizzi T."/>
            <person name="Meehan C.J."/>
            <person name="Trovato A."/>
            <person name="Grottola A."/>
            <person name="Giacobazzi E."/>
            <person name="Serpini G.F."/>
            <person name="Tagliazucchi S."/>
            <person name="Fabio A."/>
            <person name="Bettua C."/>
            <person name="Bertorelli R."/>
            <person name="Frascaro F."/>
            <person name="De Sanctis V."/>
            <person name="Pecorari M."/>
            <person name="Jousson O."/>
            <person name="Segata N."/>
            <person name="Cirillo D.M."/>
        </authorList>
    </citation>
    <scope>NUCLEOTIDE SEQUENCE [LARGE SCALE GENOMIC DNA]</scope>
    <source>
        <strain evidence="6 7">CIP1034565</strain>
    </source>
</reference>
<proteinExistence type="predicted"/>
<dbReference type="InterPro" id="IPR011008">
    <property type="entry name" value="Dimeric_a/b-barrel"/>
</dbReference>
<dbReference type="EMBL" id="PDCN02000037">
    <property type="protein sequence ID" value="PIB73223.1"/>
    <property type="molecule type" value="Genomic_DNA"/>
</dbReference>
<dbReference type="SUPFAM" id="SSF54909">
    <property type="entry name" value="Dimeric alpha+beta barrel"/>
    <property type="match status" value="2"/>
</dbReference>
<dbReference type="GO" id="GO:0043565">
    <property type="term" value="F:sequence-specific DNA binding"/>
    <property type="evidence" value="ECO:0007669"/>
    <property type="project" value="InterPro"/>
</dbReference>
<evidence type="ECO:0000256" key="3">
    <source>
        <dbReference type="ARBA" id="ARBA00023163"/>
    </source>
</evidence>
<dbReference type="InterPro" id="IPR019888">
    <property type="entry name" value="Tscrpt_reg_AsnC-like"/>
</dbReference>
<dbReference type="STRING" id="85968.GCA_900073015_02818"/>
<keyword evidence="2" id="KW-0238">DNA-binding</keyword>
<dbReference type="InterPro" id="IPR019887">
    <property type="entry name" value="Tscrpt_reg_AsnC/Lrp_C"/>
</dbReference>
<evidence type="ECO:0000256" key="1">
    <source>
        <dbReference type="ARBA" id="ARBA00023015"/>
    </source>
</evidence>
<keyword evidence="3" id="KW-0804">Transcription</keyword>
<dbReference type="Gene3D" id="1.10.10.10">
    <property type="entry name" value="Winged helix-like DNA-binding domain superfamily/Winged helix DNA-binding domain"/>
    <property type="match status" value="2"/>
</dbReference>
<dbReference type="SMART" id="SM00344">
    <property type="entry name" value="HTH_ASNC"/>
    <property type="match status" value="2"/>
</dbReference>
<protein>
    <submittedName>
        <fullName evidence="6">Lrp/AsnC family transcriptional regulator</fullName>
    </submittedName>
</protein>
<organism evidence="6 7">
    <name type="scientific">Mycolicibacterium brumae</name>
    <dbReference type="NCBI Taxonomy" id="85968"/>
    <lineage>
        <taxon>Bacteria</taxon>
        <taxon>Bacillati</taxon>
        <taxon>Actinomycetota</taxon>
        <taxon>Actinomycetes</taxon>
        <taxon>Mycobacteriales</taxon>
        <taxon>Mycobacteriaceae</taxon>
        <taxon>Mycolicibacterium</taxon>
    </lineage>
</organism>
<feature type="compositionally biased region" description="Basic and acidic residues" evidence="4">
    <location>
        <begin position="10"/>
        <end position="19"/>
    </location>
</feature>
<dbReference type="PROSITE" id="PS50956">
    <property type="entry name" value="HTH_ASNC_2"/>
    <property type="match status" value="2"/>
</dbReference>
<dbReference type="InterPro" id="IPR019885">
    <property type="entry name" value="Tscrpt_reg_HTH_AsnC-type_CS"/>
</dbReference>